<reference evidence="2 3" key="1">
    <citation type="submission" date="2018-03" db="EMBL/GenBank/DDBJ databases">
        <title>Genomic Encyclopedia of Type Strains, Phase III (KMG-III): the genomes of soil and plant-associated and newly described type strains.</title>
        <authorList>
            <person name="Whitman W."/>
        </authorList>
    </citation>
    <scope>NUCLEOTIDE SEQUENCE [LARGE SCALE GENOMIC DNA]</scope>
    <source>
        <strain evidence="2 3">CGMCC 1.07653</strain>
    </source>
</reference>
<keyword evidence="3" id="KW-1185">Reference proteome</keyword>
<dbReference type="Proteomes" id="UP000242310">
    <property type="component" value="Unassembled WGS sequence"/>
</dbReference>
<feature type="transmembrane region" description="Helical" evidence="1">
    <location>
        <begin position="73"/>
        <end position="95"/>
    </location>
</feature>
<comment type="caution">
    <text evidence="2">The sequence shown here is derived from an EMBL/GenBank/DDBJ whole genome shotgun (WGS) entry which is preliminary data.</text>
</comment>
<evidence type="ECO:0000313" key="3">
    <source>
        <dbReference type="Proteomes" id="UP000242310"/>
    </source>
</evidence>
<dbReference type="AlphaFoldDB" id="A0A2P8HW80"/>
<feature type="transmembrane region" description="Helical" evidence="1">
    <location>
        <begin position="37"/>
        <end position="57"/>
    </location>
</feature>
<keyword evidence="1" id="KW-0812">Transmembrane</keyword>
<keyword evidence="1" id="KW-0472">Membrane</keyword>
<gene>
    <name evidence="2" type="ORF">B0H94_10335</name>
</gene>
<name>A0A2P8HW80_9BACI</name>
<dbReference type="EMBL" id="PYAV01000003">
    <property type="protein sequence ID" value="PSL50424.1"/>
    <property type="molecule type" value="Genomic_DNA"/>
</dbReference>
<accession>A0A2P8HW80</accession>
<sequence length="97" mass="10790">MAKQDKQTIKYTSTLAGILGFGFAVYSYIIYMIFNFALWALFSFGALFFAFGIYAFMKGVNKAVRPNPEAKPWAYTAFIVSLLVGFMMAAVLAQAQT</sequence>
<evidence type="ECO:0000256" key="1">
    <source>
        <dbReference type="SAM" id="Phobius"/>
    </source>
</evidence>
<protein>
    <submittedName>
        <fullName evidence="2">Uncharacterized protein</fullName>
    </submittedName>
</protein>
<organism evidence="2 3">
    <name type="scientific">Salsuginibacillus halophilus</name>
    <dbReference type="NCBI Taxonomy" id="517424"/>
    <lineage>
        <taxon>Bacteria</taxon>
        <taxon>Bacillati</taxon>
        <taxon>Bacillota</taxon>
        <taxon>Bacilli</taxon>
        <taxon>Bacillales</taxon>
        <taxon>Bacillaceae</taxon>
        <taxon>Salsuginibacillus</taxon>
    </lineage>
</organism>
<keyword evidence="1" id="KW-1133">Transmembrane helix</keyword>
<feature type="transmembrane region" description="Helical" evidence="1">
    <location>
        <begin position="12"/>
        <end position="31"/>
    </location>
</feature>
<proteinExistence type="predicted"/>
<evidence type="ECO:0000313" key="2">
    <source>
        <dbReference type="EMBL" id="PSL50424.1"/>
    </source>
</evidence>
<dbReference type="RefSeq" id="WP_106587759.1">
    <property type="nucleotide sequence ID" value="NZ_PYAV01000003.1"/>
</dbReference>